<sequence>MWVHLWAFRARSIDTFDLGSASWIRVKDSSTGHQIPPPPLLGQTVPQPTPFTLQSQTEVAPPPAMVAVPTSEDAHAHMDRMLEIKRYMGIGCPRIHLRLYSTVMRAHNLEEAKMIILFPMSLSGMTQRRELEALRQRPDETVTSFIPVGGRRLPRSLIDHLRGIKSA</sequence>
<accession>A0A438FEW1</accession>
<evidence type="ECO:0000313" key="1">
    <source>
        <dbReference type="EMBL" id="RVW58515.1"/>
    </source>
</evidence>
<dbReference type="EMBL" id="QGNW01000946">
    <property type="protein sequence ID" value="RVW58515.1"/>
    <property type="molecule type" value="Genomic_DNA"/>
</dbReference>
<dbReference type="AlphaFoldDB" id="A0A438FEW1"/>
<gene>
    <name evidence="1" type="ORF">CK203_110375</name>
</gene>
<dbReference type="Proteomes" id="UP000288805">
    <property type="component" value="Unassembled WGS sequence"/>
</dbReference>
<name>A0A438FEW1_VITVI</name>
<reference evidence="1 2" key="1">
    <citation type="journal article" date="2018" name="PLoS Genet.">
        <title>Population sequencing reveals clonal diversity and ancestral inbreeding in the grapevine cultivar Chardonnay.</title>
        <authorList>
            <person name="Roach M.J."/>
            <person name="Johnson D.L."/>
            <person name="Bohlmann J."/>
            <person name="van Vuuren H.J."/>
            <person name="Jones S.J."/>
            <person name="Pretorius I.S."/>
            <person name="Schmidt S.A."/>
            <person name="Borneman A.R."/>
        </authorList>
    </citation>
    <scope>NUCLEOTIDE SEQUENCE [LARGE SCALE GENOMIC DNA]</scope>
    <source>
        <strain evidence="2">cv. Chardonnay</strain>
        <tissue evidence="1">Leaf</tissue>
    </source>
</reference>
<comment type="caution">
    <text evidence="1">The sequence shown here is derived from an EMBL/GenBank/DDBJ whole genome shotgun (WGS) entry which is preliminary data.</text>
</comment>
<organism evidence="1 2">
    <name type="scientific">Vitis vinifera</name>
    <name type="common">Grape</name>
    <dbReference type="NCBI Taxonomy" id="29760"/>
    <lineage>
        <taxon>Eukaryota</taxon>
        <taxon>Viridiplantae</taxon>
        <taxon>Streptophyta</taxon>
        <taxon>Embryophyta</taxon>
        <taxon>Tracheophyta</taxon>
        <taxon>Spermatophyta</taxon>
        <taxon>Magnoliopsida</taxon>
        <taxon>eudicotyledons</taxon>
        <taxon>Gunneridae</taxon>
        <taxon>Pentapetalae</taxon>
        <taxon>rosids</taxon>
        <taxon>Vitales</taxon>
        <taxon>Vitaceae</taxon>
        <taxon>Viteae</taxon>
        <taxon>Vitis</taxon>
    </lineage>
</organism>
<protein>
    <submittedName>
        <fullName evidence="1">Uncharacterized protein</fullName>
    </submittedName>
</protein>
<proteinExistence type="predicted"/>
<evidence type="ECO:0000313" key="2">
    <source>
        <dbReference type="Proteomes" id="UP000288805"/>
    </source>
</evidence>